<dbReference type="GeneID" id="9060036"/>
<evidence type="ECO:0000256" key="4">
    <source>
        <dbReference type="RuleBase" id="RU004273"/>
    </source>
</evidence>
<evidence type="ECO:0000256" key="3">
    <source>
        <dbReference type="ARBA" id="ARBA00023211"/>
    </source>
</evidence>
<evidence type="ECO:0000256" key="1">
    <source>
        <dbReference type="ARBA" id="ARBA00022723"/>
    </source>
</evidence>
<gene>
    <name evidence="6" type="ORF">Pmar_PMAR020426</name>
</gene>
<reference evidence="6 7" key="1">
    <citation type="submission" date="2008-07" db="EMBL/GenBank/DDBJ databases">
        <authorList>
            <person name="El-Sayed N."/>
            <person name="Caler E."/>
            <person name="Inman J."/>
            <person name="Amedeo P."/>
            <person name="Hass B."/>
            <person name="Wortman J."/>
        </authorList>
    </citation>
    <scope>NUCLEOTIDE SEQUENCE [LARGE SCALE GENOMIC DNA]</scope>
    <source>
        <strain evidence="7">ATCC 50983 / TXsc</strain>
    </source>
</reference>
<dbReference type="GO" id="GO:0004722">
    <property type="term" value="F:protein serine/threonine phosphatase activity"/>
    <property type="evidence" value="ECO:0007669"/>
    <property type="project" value="UniProtKB-EC"/>
</dbReference>
<dbReference type="CDD" id="cd07415">
    <property type="entry name" value="MPP_PP2A_PP4_PP6"/>
    <property type="match status" value="1"/>
</dbReference>
<evidence type="ECO:0000313" key="6">
    <source>
        <dbReference type="EMBL" id="EER07267.1"/>
    </source>
</evidence>
<dbReference type="EC" id="3.1.3.16" evidence="4"/>
<dbReference type="GO" id="GO:0046872">
    <property type="term" value="F:metal ion binding"/>
    <property type="evidence" value="ECO:0007669"/>
    <property type="project" value="UniProtKB-KW"/>
</dbReference>
<dbReference type="OrthoDB" id="429197at2759"/>
<dbReference type="InParanoid" id="C5L705"/>
<organism evidence="7">
    <name type="scientific">Perkinsus marinus (strain ATCC 50983 / TXsc)</name>
    <dbReference type="NCBI Taxonomy" id="423536"/>
    <lineage>
        <taxon>Eukaryota</taxon>
        <taxon>Sar</taxon>
        <taxon>Alveolata</taxon>
        <taxon>Perkinsozoa</taxon>
        <taxon>Perkinsea</taxon>
        <taxon>Perkinsida</taxon>
        <taxon>Perkinsidae</taxon>
        <taxon>Perkinsus</taxon>
    </lineage>
</organism>
<dbReference type="PANTHER" id="PTHR45619">
    <property type="entry name" value="SERINE/THREONINE-PROTEIN PHOSPHATASE PP2A-RELATED"/>
    <property type="match status" value="1"/>
</dbReference>
<evidence type="ECO:0000313" key="7">
    <source>
        <dbReference type="Proteomes" id="UP000007800"/>
    </source>
</evidence>
<comment type="catalytic activity">
    <reaction evidence="4">
        <text>O-phospho-L-threonyl-[protein] + H2O = L-threonyl-[protein] + phosphate</text>
        <dbReference type="Rhea" id="RHEA:47004"/>
        <dbReference type="Rhea" id="RHEA-COMP:11060"/>
        <dbReference type="Rhea" id="RHEA-COMP:11605"/>
        <dbReference type="ChEBI" id="CHEBI:15377"/>
        <dbReference type="ChEBI" id="CHEBI:30013"/>
        <dbReference type="ChEBI" id="CHEBI:43474"/>
        <dbReference type="ChEBI" id="CHEBI:61977"/>
        <dbReference type="EC" id="3.1.3.16"/>
    </reaction>
</comment>
<protein>
    <recommendedName>
        <fullName evidence="4">Serine/threonine-protein phosphatase</fullName>
        <ecNumber evidence="4">3.1.3.16</ecNumber>
    </recommendedName>
</protein>
<name>C5L705_PERM5</name>
<accession>C5L705</accession>
<keyword evidence="1" id="KW-0479">Metal-binding</keyword>
<dbReference type="Pfam" id="PF00149">
    <property type="entry name" value="Metallophos"/>
    <property type="match status" value="1"/>
</dbReference>
<dbReference type="OMA" id="KIGGYPP"/>
<dbReference type="EMBL" id="GG679899">
    <property type="protein sequence ID" value="EER07267.1"/>
    <property type="molecule type" value="Genomic_DNA"/>
</dbReference>
<feature type="domain" description="Serine/threonine specific protein phosphatases" evidence="5">
    <location>
        <begin position="146"/>
        <end position="151"/>
    </location>
</feature>
<dbReference type="InterPro" id="IPR004843">
    <property type="entry name" value="Calcineurin-like_PHP"/>
</dbReference>
<dbReference type="InterPro" id="IPR006186">
    <property type="entry name" value="Ser/Thr-sp_prot-phosphatase"/>
</dbReference>
<dbReference type="InterPro" id="IPR047129">
    <property type="entry name" value="PPA2-like"/>
</dbReference>
<keyword evidence="2 4" id="KW-0378">Hydrolase</keyword>
<dbReference type="AlphaFoldDB" id="C5L705"/>
<dbReference type="PRINTS" id="PR00114">
    <property type="entry name" value="STPHPHTASE"/>
</dbReference>
<dbReference type="Proteomes" id="UP000007800">
    <property type="component" value="Unassembled WGS sequence"/>
</dbReference>
<dbReference type="Gene3D" id="3.60.21.10">
    <property type="match status" value="1"/>
</dbReference>
<dbReference type="RefSeq" id="XP_002775451.1">
    <property type="nucleotide sequence ID" value="XM_002775405.1"/>
</dbReference>
<keyword evidence="3" id="KW-0464">Manganese</keyword>
<comment type="similarity">
    <text evidence="4">Belongs to the PPP phosphatase family.</text>
</comment>
<evidence type="ECO:0000259" key="5">
    <source>
        <dbReference type="PROSITE" id="PS00125"/>
    </source>
</evidence>
<evidence type="ECO:0000256" key="2">
    <source>
        <dbReference type="ARBA" id="ARBA00022801"/>
    </source>
</evidence>
<dbReference type="SMART" id="SM00156">
    <property type="entry name" value="PP2Ac"/>
    <property type="match status" value="1"/>
</dbReference>
<sequence length="418" mass="45993">MSYDVNTVKSTVFEKLSKLDNESSSRLLLKGSLPSRSSVFDVDACLEKAKKCELLSAPQIRVLCARLKDILVEESNVLQLQPPVTVAGDVHGQFHDVIELLAVGGPVPDVNYLFLGDYVDRGSLSVETITLLCCLKLRYPDRVSLLRGNHESRQITQVYGFYAECSLKYNDDLSVWRSFTDMFDYLPVAAVVGGRTLAVHGGLSPSVHTLDQLRLLYRFAEIPHEGPLADIVWSDPDGSSMHVQSNSAEPVVVEEPNSSVRDYKELPSGSGFTVSPRGAGYVFGHDVTVKFLHMNGLDHMVRAHQLCMHGYQVLFPDRCVSTVWSAPNYCFRFGNTASVMEICENGTRRFNIFGPAPESSRGETESETVLDSIAADLGCLDVGAEACVKTIAGYSEDDDGNPLQSPLGATRVTEEYFF</sequence>
<keyword evidence="7" id="KW-1185">Reference proteome</keyword>
<dbReference type="SUPFAM" id="SSF56300">
    <property type="entry name" value="Metallo-dependent phosphatases"/>
    <property type="match status" value="1"/>
</dbReference>
<dbReference type="InterPro" id="IPR029052">
    <property type="entry name" value="Metallo-depent_PP-like"/>
</dbReference>
<dbReference type="PROSITE" id="PS00125">
    <property type="entry name" value="SER_THR_PHOSPHATASE"/>
    <property type="match status" value="1"/>
</dbReference>
<proteinExistence type="inferred from homology"/>